<dbReference type="Proteomes" id="UP001160148">
    <property type="component" value="Unassembled WGS sequence"/>
</dbReference>
<organism evidence="1 2">
    <name type="scientific">Macrosiphum euphorbiae</name>
    <name type="common">potato aphid</name>
    <dbReference type="NCBI Taxonomy" id="13131"/>
    <lineage>
        <taxon>Eukaryota</taxon>
        <taxon>Metazoa</taxon>
        <taxon>Ecdysozoa</taxon>
        <taxon>Arthropoda</taxon>
        <taxon>Hexapoda</taxon>
        <taxon>Insecta</taxon>
        <taxon>Pterygota</taxon>
        <taxon>Neoptera</taxon>
        <taxon>Paraneoptera</taxon>
        <taxon>Hemiptera</taxon>
        <taxon>Sternorrhyncha</taxon>
        <taxon>Aphidomorpha</taxon>
        <taxon>Aphidoidea</taxon>
        <taxon>Aphididae</taxon>
        <taxon>Macrosiphini</taxon>
        <taxon>Macrosiphum</taxon>
    </lineage>
</organism>
<evidence type="ECO:0000313" key="1">
    <source>
        <dbReference type="EMBL" id="CAI6361073.1"/>
    </source>
</evidence>
<comment type="caution">
    <text evidence="1">The sequence shown here is derived from an EMBL/GenBank/DDBJ whole genome shotgun (WGS) entry which is preliminary data.</text>
</comment>
<gene>
    <name evidence="1" type="ORF">MEUPH1_LOCUS16292</name>
</gene>
<keyword evidence="2" id="KW-1185">Reference proteome</keyword>
<reference evidence="1 2" key="1">
    <citation type="submission" date="2023-01" db="EMBL/GenBank/DDBJ databases">
        <authorList>
            <person name="Whitehead M."/>
        </authorList>
    </citation>
    <scope>NUCLEOTIDE SEQUENCE [LARGE SCALE GENOMIC DNA]</scope>
</reference>
<name>A0AAV0WYY3_9HEMI</name>
<proteinExistence type="predicted"/>
<accession>A0AAV0WYY3</accession>
<sequence length="113" mass="12313">MRATPNEIDDVIKRARCDVWTSETISQCITTIHRKGCGEALRLCAVSIQVFAHVLPRRAILTLDAATPICTPSAVRHSRCCIRIASHHNFSATAGCPQALCSIIVVTGGPWFK</sequence>
<protein>
    <submittedName>
        <fullName evidence="1">Uncharacterized protein</fullName>
    </submittedName>
</protein>
<dbReference type="EMBL" id="CARXXK010000003">
    <property type="protein sequence ID" value="CAI6361073.1"/>
    <property type="molecule type" value="Genomic_DNA"/>
</dbReference>
<evidence type="ECO:0000313" key="2">
    <source>
        <dbReference type="Proteomes" id="UP001160148"/>
    </source>
</evidence>
<dbReference type="AlphaFoldDB" id="A0AAV0WYY3"/>